<evidence type="ECO:0000313" key="2">
    <source>
        <dbReference type="EMBL" id="SMF26826.1"/>
    </source>
</evidence>
<evidence type="ECO:0000313" key="3">
    <source>
        <dbReference type="Proteomes" id="UP000192917"/>
    </source>
</evidence>
<dbReference type="Proteomes" id="UP000192917">
    <property type="component" value="Unassembled WGS sequence"/>
</dbReference>
<dbReference type="Gene3D" id="3.40.50.1580">
    <property type="entry name" value="Nucleoside phosphorylase domain"/>
    <property type="match status" value="1"/>
</dbReference>
<gene>
    <name evidence="2" type="ORF">SAMN05428998_10931</name>
</gene>
<feature type="domain" description="Nucleoside phosphorylase" evidence="1">
    <location>
        <begin position="87"/>
        <end position="243"/>
    </location>
</feature>
<reference evidence="2 3" key="1">
    <citation type="submission" date="2017-04" db="EMBL/GenBank/DDBJ databases">
        <authorList>
            <person name="Afonso C.L."/>
            <person name="Miller P.J."/>
            <person name="Scott M.A."/>
            <person name="Spackman E."/>
            <person name="Goraichik I."/>
            <person name="Dimitrov K.M."/>
            <person name="Suarez D.L."/>
            <person name="Swayne D.E."/>
        </authorList>
    </citation>
    <scope>NUCLEOTIDE SEQUENCE [LARGE SCALE GENOMIC DNA]</scope>
    <source>
        <strain evidence="2 3">USBA 355</strain>
    </source>
</reference>
<protein>
    <submittedName>
        <fullName evidence="2">Uridine phosphorylase</fullName>
    </submittedName>
</protein>
<dbReference type="EMBL" id="FWZX01000009">
    <property type="protein sequence ID" value="SMF26826.1"/>
    <property type="molecule type" value="Genomic_DNA"/>
</dbReference>
<dbReference type="Pfam" id="PF01048">
    <property type="entry name" value="PNP_UDP_1"/>
    <property type="match status" value="1"/>
</dbReference>
<dbReference type="SUPFAM" id="SSF53167">
    <property type="entry name" value="Purine and uridine phosphorylases"/>
    <property type="match status" value="1"/>
</dbReference>
<organism evidence="2 3">
    <name type="scientific">Tistlia consotensis USBA 355</name>
    <dbReference type="NCBI Taxonomy" id="560819"/>
    <lineage>
        <taxon>Bacteria</taxon>
        <taxon>Pseudomonadati</taxon>
        <taxon>Pseudomonadota</taxon>
        <taxon>Alphaproteobacteria</taxon>
        <taxon>Rhodospirillales</taxon>
        <taxon>Rhodovibrionaceae</taxon>
        <taxon>Tistlia</taxon>
    </lineage>
</organism>
<dbReference type="GO" id="GO:0009116">
    <property type="term" value="P:nucleoside metabolic process"/>
    <property type="evidence" value="ECO:0007669"/>
    <property type="project" value="InterPro"/>
</dbReference>
<dbReference type="RefSeq" id="WP_085123215.1">
    <property type="nucleotide sequence ID" value="NZ_FWZX01000009.1"/>
</dbReference>
<name>A0A1Y6BXY7_9PROT</name>
<dbReference type="InterPro" id="IPR035994">
    <property type="entry name" value="Nucleoside_phosphorylase_sf"/>
</dbReference>
<dbReference type="CDD" id="cd09007">
    <property type="entry name" value="NP-I_spr0068"/>
    <property type="match status" value="1"/>
</dbReference>
<dbReference type="GO" id="GO:0003824">
    <property type="term" value="F:catalytic activity"/>
    <property type="evidence" value="ECO:0007669"/>
    <property type="project" value="InterPro"/>
</dbReference>
<proteinExistence type="predicted"/>
<sequence length="274" mass="29536">MTDIEGRPPILTYKHFGSPSAFTPESLLREARRQKGLAEGSVPEACILDPDGDLVRRLKTEGRAAADPAWSCYHTELHRFVEAGIEFGIIGCAVGAPFAVLLAEQLFASGCRLLISMTSAGQLVAVRPPPYFVLIERALRDEGTSYHYAAPAEFSAIDDALMATLRGAFDDLRVPVLRGATWTTDAPFRETLEAIATMRAKELLAVEMEAAALYAFARARAKAVLCFAHVTNQMGRIEGDFEKGEADGTTDALGVIVAAARRLMEVPPAPGRAS</sequence>
<dbReference type="STRING" id="560819.SAMN05428998_10931"/>
<keyword evidence="3" id="KW-1185">Reference proteome</keyword>
<evidence type="ECO:0000259" key="1">
    <source>
        <dbReference type="Pfam" id="PF01048"/>
    </source>
</evidence>
<dbReference type="AlphaFoldDB" id="A0A1Y6BXY7"/>
<dbReference type="InterPro" id="IPR000845">
    <property type="entry name" value="Nucleoside_phosphorylase_d"/>
</dbReference>
<accession>A0A1Y6BXY7</accession>